<proteinExistence type="predicted"/>
<dbReference type="SUPFAM" id="SSF56784">
    <property type="entry name" value="HAD-like"/>
    <property type="match status" value="1"/>
</dbReference>
<keyword evidence="1" id="KW-0378">Hydrolase</keyword>
<dbReference type="InterPro" id="IPR006379">
    <property type="entry name" value="HAD-SF_hydro_IIB"/>
</dbReference>
<dbReference type="PANTHER" id="PTHR10000:SF8">
    <property type="entry name" value="HAD SUPERFAMILY HYDROLASE-LIKE, TYPE 3"/>
    <property type="match status" value="1"/>
</dbReference>
<sequence>MEVLAMKGDFLFLDIDGCLSRGKYAPFDVAALQALAALAQNAETEVVLCTGRSLSYVEAIAQFVRFGRYAVTDQGALLYDYLEDEVVFAPQLTPPVRERIAALAQYLAAHGDQFAVRWKMSHGKEACVSLVAEKGKRAEDVRAVVEAHLQTDGFDLHCSGRALDIIPHGVSKWTGAQFFLEHYGKQATRLAAIGDSPGDLPILTQVDFAACPANAADSVKAVCDFVSDADEVYGVTDIFQRFFA</sequence>
<evidence type="ECO:0000313" key="2">
    <source>
        <dbReference type="Proteomes" id="UP000004870"/>
    </source>
</evidence>
<comment type="caution">
    <text evidence="1">The sequence shown here is derived from an EMBL/GenBank/DDBJ whole genome shotgun (WGS) entry which is preliminary data.</text>
</comment>
<dbReference type="GO" id="GO:0000287">
    <property type="term" value="F:magnesium ion binding"/>
    <property type="evidence" value="ECO:0007669"/>
    <property type="project" value="UniProtKB-ARBA"/>
</dbReference>
<evidence type="ECO:0000313" key="1">
    <source>
        <dbReference type="EMBL" id="EEV89416.1"/>
    </source>
</evidence>
<dbReference type="GO" id="GO:0016791">
    <property type="term" value="F:phosphatase activity"/>
    <property type="evidence" value="ECO:0007669"/>
    <property type="project" value="UniProtKB-ARBA"/>
</dbReference>
<dbReference type="HOGENOM" id="CLU_096412_0_0_6"/>
<dbReference type="AlphaFoldDB" id="C8N7H2"/>
<dbReference type="EMBL" id="ACKY01000021">
    <property type="protein sequence ID" value="EEV89416.1"/>
    <property type="molecule type" value="Genomic_DNA"/>
</dbReference>
<reference evidence="1 2" key="1">
    <citation type="submission" date="2009-08" db="EMBL/GenBank/DDBJ databases">
        <authorList>
            <person name="Qin X."/>
            <person name="Bachman B."/>
            <person name="Battles P."/>
            <person name="Bell A."/>
            <person name="Bess C."/>
            <person name="Bickham C."/>
            <person name="Chaboub L."/>
            <person name="Chen D."/>
            <person name="Coyle M."/>
            <person name="Deiros D.R."/>
            <person name="Dinh H."/>
            <person name="Forbes L."/>
            <person name="Fowler G."/>
            <person name="Francisco L."/>
            <person name="Fu Q."/>
            <person name="Gubbala S."/>
            <person name="Hale W."/>
            <person name="Han Y."/>
            <person name="Hemphill L."/>
            <person name="Highlander S.K."/>
            <person name="Hirani K."/>
            <person name="Hogues M."/>
            <person name="Jackson L."/>
            <person name="Jakkamsetti A."/>
            <person name="Javaid M."/>
            <person name="Jiang H."/>
            <person name="Korchina V."/>
            <person name="Kovar C."/>
            <person name="Lara F."/>
            <person name="Lee S."/>
            <person name="Mata R."/>
            <person name="Mathew T."/>
            <person name="Moen C."/>
            <person name="Morales K."/>
            <person name="Munidasa M."/>
            <person name="Nazareth L."/>
            <person name="Ngo R."/>
            <person name="Nguyen L."/>
            <person name="Okwuonu G."/>
            <person name="Ongeri F."/>
            <person name="Patil S."/>
            <person name="Petrosino J."/>
            <person name="Pham C."/>
            <person name="Pham P."/>
            <person name="Pu L.-L."/>
            <person name="Puazo M."/>
            <person name="Raj R."/>
            <person name="Reid J."/>
            <person name="Rouhana J."/>
            <person name="Saada N."/>
            <person name="Shang Y."/>
            <person name="Simmons D."/>
            <person name="Thornton R."/>
            <person name="Warren J."/>
            <person name="Weissenberger G."/>
            <person name="Zhang J."/>
            <person name="Zhang L."/>
            <person name="Zhou C."/>
            <person name="Zhu D."/>
            <person name="Muzny D."/>
            <person name="Worley K."/>
            <person name="Gibbs R."/>
        </authorList>
    </citation>
    <scope>NUCLEOTIDE SEQUENCE [LARGE SCALE GENOMIC DNA]</scope>
    <source>
        <strain evidence="2">ATCC 15826 / DSM 8339 / NCTC 10426 / 6573</strain>
    </source>
</reference>
<organism evidence="1 2">
    <name type="scientific">Cardiobacterium hominis (strain ATCC 15826 / DSM 8339 / NCTC 10426 / 6573)</name>
    <dbReference type="NCBI Taxonomy" id="638300"/>
    <lineage>
        <taxon>Bacteria</taxon>
        <taxon>Pseudomonadati</taxon>
        <taxon>Pseudomonadota</taxon>
        <taxon>Gammaproteobacteria</taxon>
        <taxon>Cardiobacteriales</taxon>
        <taxon>Cardiobacteriaceae</taxon>
        <taxon>Cardiobacterium</taxon>
    </lineage>
</organism>
<dbReference type="Pfam" id="PF08282">
    <property type="entry name" value="Hydrolase_3"/>
    <property type="match status" value="2"/>
</dbReference>
<dbReference type="NCBIfam" id="TIGR01484">
    <property type="entry name" value="HAD-SF-IIB"/>
    <property type="match status" value="1"/>
</dbReference>
<dbReference type="Proteomes" id="UP000004870">
    <property type="component" value="Unassembled WGS sequence"/>
</dbReference>
<dbReference type="InterPro" id="IPR023214">
    <property type="entry name" value="HAD_sf"/>
</dbReference>
<dbReference type="InterPro" id="IPR036412">
    <property type="entry name" value="HAD-like_sf"/>
</dbReference>
<gene>
    <name evidence="1" type="ORF">HMPREF0198_0449</name>
</gene>
<accession>C8N7H2</accession>
<keyword evidence="2" id="KW-1185">Reference proteome</keyword>
<dbReference type="PANTHER" id="PTHR10000">
    <property type="entry name" value="PHOSPHOSERINE PHOSPHATASE"/>
    <property type="match status" value="1"/>
</dbReference>
<dbReference type="Gene3D" id="3.40.50.1000">
    <property type="entry name" value="HAD superfamily/HAD-like"/>
    <property type="match status" value="1"/>
</dbReference>
<dbReference type="STRING" id="2718.CHUV0807_2169"/>
<protein>
    <submittedName>
        <fullName evidence="1">HAD hydrolase, family IIB</fullName>
    </submittedName>
</protein>
<name>C8N7H2_CARH6</name>
<dbReference type="Gene3D" id="3.90.1070.10">
    <property type="match status" value="1"/>
</dbReference>
<dbReference type="GO" id="GO:0005829">
    <property type="term" value="C:cytosol"/>
    <property type="evidence" value="ECO:0007669"/>
    <property type="project" value="TreeGrafter"/>
</dbReference>